<dbReference type="SUPFAM" id="SSF47031">
    <property type="entry name" value="Second domain of FERM"/>
    <property type="match status" value="1"/>
</dbReference>
<gene>
    <name evidence="7 8 9" type="primary">LOC107265051</name>
</gene>
<dbReference type="RefSeq" id="XP_024938303.1">
    <property type="nucleotide sequence ID" value="XM_025082535.1"/>
</dbReference>
<dbReference type="InterPro" id="IPR011993">
    <property type="entry name" value="PH-like_dom_sf"/>
</dbReference>
<dbReference type="PANTHER" id="PTHR46900">
    <property type="entry name" value="TYROSINE-PROTEIN PHOSPHATASE NON-RECEPTOR TYPE 13"/>
    <property type="match status" value="1"/>
</dbReference>
<feature type="region of interest" description="Disordered" evidence="2">
    <location>
        <begin position="258"/>
        <end position="329"/>
    </location>
</feature>
<feature type="region of interest" description="Disordered" evidence="2">
    <location>
        <begin position="1479"/>
        <end position="1502"/>
    </location>
</feature>
<dbReference type="Pfam" id="PF00373">
    <property type="entry name" value="FERM_M"/>
    <property type="match status" value="1"/>
</dbReference>
<dbReference type="InterPro" id="IPR035963">
    <property type="entry name" value="FERM_2"/>
</dbReference>
<dbReference type="GO" id="GO:0071944">
    <property type="term" value="C:cell periphery"/>
    <property type="evidence" value="ECO:0007669"/>
    <property type="project" value="UniProtKB-ARBA"/>
</dbReference>
<feature type="compositionally biased region" description="Polar residues" evidence="2">
    <location>
        <begin position="443"/>
        <end position="462"/>
    </location>
</feature>
<dbReference type="PROSITE" id="PS51377">
    <property type="entry name" value="KIND"/>
    <property type="match status" value="1"/>
</dbReference>
<evidence type="ECO:0000256" key="2">
    <source>
        <dbReference type="SAM" id="MobiDB-lite"/>
    </source>
</evidence>
<dbReference type="Gene3D" id="2.30.29.30">
    <property type="entry name" value="Pleckstrin-homology domain (PH domain)/Phosphotyrosine-binding domain (PTB)"/>
    <property type="match status" value="1"/>
</dbReference>
<feature type="region of interest" description="Disordered" evidence="2">
    <location>
        <begin position="475"/>
        <end position="496"/>
    </location>
</feature>
<dbReference type="PROSITE" id="PS50106">
    <property type="entry name" value="PDZ"/>
    <property type="match status" value="1"/>
</dbReference>
<dbReference type="PANTHER" id="PTHR46900:SF2">
    <property type="entry name" value="TYROSINE-PROTEIN PHOSPHATASE NON-RECEPTOR TYPE 13"/>
    <property type="match status" value="1"/>
</dbReference>
<evidence type="ECO:0000313" key="8">
    <source>
        <dbReference type="RefSeq" id="XP_024938303.1"/>
    </source>
</evidence>
<proteinExistence type="predicted"/>
<reference evidence="7 8" key="1">
    <citation type="submission" date="2025-04" db="UniProtKB">
        <authorList>
            <consortium name="RefSeq"/>
        </authorList>
    </citation>
    <scope>IDENTIFICATION</scope>
</reference>
<dbReference type="CDD" id="cd14473">
    <property type="entry name" value="FERM_B-lobe"/>
    <property type="match status" value="1"/>
</dbReference>
<dbReference type="Gene3D" id="1.10.510.10">
    <property type="entry name" value="Transferase(Phosphotransferase) domain 1"/>
    <property type="match status" value="1"/>
</dbReference>
<dbReference type="PROSITE" id="PS50057">
    <property type="entry name" value="FERM_3"/>
    <property type="match status" value="1"/>
</dbReference>
<organism evidence="6 9">
    <name type="scientific">Cephus cinctus</name>
    <name type="common">Wheat stem sawfly</name>
    <dbReference type="NCBI Taxonomy" id="211228"/>
    <lineage>
        <taxon>Eukaryota</taxon>
        <taxon>Metazoa</taxon>
        <taxon>Ecdysozoa</taxon>
        <taxon>Arthropoda</taxon>
        <taxon>Hexapoda</taxon>
        <taxon>Insecta</taxon>
        <taxon>Pterygota</taxon>
        <taxon>Neoptera</taxon>
        <taxon>Endopterygota</taxon>
        <taxon>Hymenoptera</taxon>
        <taxon>Cephoidea</taxon>
        <taxon>Cephidae</taxon>
        <taxon>Cephus</taxon>
    </lineage>
</organism>
<evidence type="ECO:0000313" key="7">
    <source>
        <dbReference type="RefSeq" id="XP_015589514.1"/>
    </source>
</evidence>
<dbReference type="GeneID" id="107265051"/>
<dbReference type="InterPro" id="IPR000299">
    <property type="entry name" value="FERM_domain"/>
</dbReference>
<dbReference type="SMART" id="SM01196">
    <property type="entry name" value="FERM_C"/>
    <property type="match status" value="1"/>
</dbReference>
<feature type="region of interest" description="Disordered" evidence="2">
    <location>
        <begin position="1117"/>
        <end position="1148"/>
    </location>
</feature>
<feature type="region of interest" description="Disordered" evidence="2">
    <location>
        <begin position="1076"/>
        <end position="1099"/>
    </location>
</feature>
<feature type="compositionally biased region" description="Polar residues" evidence="2">
    <location>
        <begin position="475"/>
        <end position="485"/>
    </location>
</feature>
<dbReference type="GO" id="GO:0030182">
    <property type="term" value="P:neuron differentiation"/>
    <property type="evidence" value="ECO:0007669"/>
    <property type="project" value="UniProtKB-ARBA"/>
</dbReference>
<protein>
    <submittedName>
        <fullName evidence="7 8">Uncharacterized protein LOC107265051 isoform X1</fullName>
    </submittedName>
</protein>
<feature type="compositionally biased region" description="Low complexity" evidence="2">
    <location>
        <begin position="1489"/>
        <end position="1499"/>
    </location>
</feature>
<evidence type="ECO:0000256" key="1">
    <source>
        <dbReference type="ARBA" id="ARBA00022737"/>
    </source>
</evidence>
<feature type="compositionally biased region" description="Polar residues" evidence="2">
    <location>
        <begin position="261"/>
        <end position="270"/>
    </location>
</feature>
<feature type="region of interest" description="Disordered" evidence="2">
    <location>
        <begin position="210"/>
        <end position="246"/>
    </location>
</feature>
<feature type="region of interest" description="Disordered" evidence="2">
    <location>
        <begin position="509"/>
        <end position="544"/>
    </location>
</feature>
<keyword evidence="6" id="KW-1185">Reference proteome</keyword>
<evidence type="ECO:0000259" key="4">
    <source>
        <dbReference type="PROSITE" id="PS50106"/>
    </source>
</evidence>
<dbReference type="Gene3D" id="1.20.80.10">
    <property type="match status" value="1"/>
</dbReference>
<dbReference type="Pfam" id="PF00595">
    <property type="entry name" value="PDZ"/>
    <property type="match status" value="1"/>
</dbReference>
<feature type="compositionally biased region" description="Polar residues" evidence="2">
    <location>
        <begin position="391"/>
        <end position="404"/>
    </location>
</feature>
<feature type="compositionally biased region" description="Low complexity" evidence="2">
    <location>
        <begin position="210"/>
        <end position="244"/>
    </location>
</feature>
<dbReference type="InterPro" id="IPR019749">
    <property type="entry name" value="Band_41_domain"/>
</dbReference>
<feature type="domain" description="FERM" evidence="3">
    <location>
        <begin position="597"/>
        <end position="1016"/>
    </location>
</feature>
<dbReference type="CDD" id="cd00136">
    <property type="entry name" value="PDZ_canonical"/>
    <property type="match status" value="1"/>
</dbReference>
<feature type="compositionally biased region" description="Basic and acidic residues" evidence="2">
    <location>
        <begin position="1076"/>
        <end position="1096"/>
    </location>
</feature>
<dbReference type="SUPFAM" id="SSF50156">
    <property type="entry name" value="PDZ domain-like"/>
    <property type="match status" value="1"/>
</dbReference>
<dbReference type="InterPro" id="IPR018980">
    <property type="entry name" value="FERM_PH-like_C"/>
</dbReference>
<evidence type="ECO:0000313" key="9">
    <source>
        <dbReference type="RefSeq" id="XP_024938304.1"/>
    </source>
</evidence>
<sequence>MPSEAIGGAGLGVVAGDVLALRGAGLAAAETWALLCQAAQALQDLFLSNGGVVGGSRMGPVVTPHTLELTARGRVTLQLAPPETARAYLPPEYRPGRIYSDTDSEKMWMYSLGRALLDTTPRVAALTGTVSVSPSSALQSVLAAMTEPDPHRRASLMNLLDVISEYCRTRLQSKPFTHIVMDMHREVTRSAQYAARKRAAAVAVFQQPQQPAVLSQQQHHQQQQRHQPTSNQSQDNQQQQHQSSAIHMSKYQAKGALFKAQSRNSRSHPNLLSLSGGERSLGESKPEFQSQLNIQTIQGPSGVHHARTSSQPEYGGHDGDGGSGVGLQHTRSSNNLLMVAAGQKAENTGNIYSDPIYALPVKPFLSSQDVRVNGMSAKQIQRTDTYAPRSRINNTGKGGSSQPNITHLTHLTQLPNIANRCKDDAYPKTMKNLAVKSLHRRQYSNPQIPSRNQDGNLRHSSQPNVASTQLHVYSASTNRQQNPPSSVKLPSLGVVPPKPPRIITTLKRTAPVSTPDLESSGPPVKPPRSAIKNGPRARRGKAVQRAPSRLYRAIGGPMRCFNKTQCVGPEFVVRANQPAKQLSVGDIKNMFQTGNVGRIIVILLTGQRLEVTCDSQRVTAGELFQAIVQAEGLDENFTLGLAALLAGDFAMLPPDTKLNKVAPPGWLNNGKNKGLLGLPTSFMLYLRLRFFLPSLRGIRSWISKHLLYLQIRRCILEQQLICPLPQLINLTGLALQAEFGNYSINEHGCGDYFLLEHYVPESLILNPDQNEQSQIPGGADALRVQLHQAHRERRGLDANKAEEMFIAHAQALPDYGAHYYIATVDSKELEKILTRLKKNVEITKAERIYSENENLYELDGSSEYPVYGKIEFPRVGSSEDIRRIFYRDEQKMRLSKSASLNEDIYAVPKKPVKMPRMEANNNKVGKSKKSESNVWLAVHAQGLKIFGRGGRPRERTELIRFQWRDIQTLSYSKSCLVVHSRVNGKRCKFKLRMDHRKSYFAFKLTSLHHQFYLKLRSELTSLQGLATDFGVPLIIEPNSPPPKVKPDSGKTKISIASTVKKQKNLKYPMQLEEYQNKENENPQKETHPPPHSKAEGSEPICYTPEEDALYAQVHTRLEPEGESRDTEDESDRGHVGRNEANPENVEQAKSMQDNKLYSYPNLRHPSENGCIYSLPHTASSTNLNKEQSQKSDKPEELYAAINKSGLPKKTEFPVPEEVWDVPDMKKTLHKVKTSSLPNYGTPKQMSGFRTPSLPRRLGVKMGTRVIYSSLVQRDLALADELESLSLKSDTASSIQSASAQSTESPMPEAYVLNADIRTNDETFRVPEDESMSASLAARLEELSFAEERILHTIKLERGHGGSIGLQVTEGNDGGVYVQAVSVGGSADMAGNVNKGDRIVAINGQSLLNLGYEEALKMLQSSSETVELVLSQVTTSPNLGPRPNREPDAVENNYMQNIRFDVFSEVETSSLTSKWLTHKTPDVSSVQNTSSAYSSAPSSAMGNHNPNSLYLTDVANTNDYNSASMLLSIDDFEMSRTSRQVFI</sequence>
<feature type="region of interest" description="Disordered" evidence="2">
    <location>
        <begin position="377"/>
        <end position="404"/>
    </location>
</feature>
<dbReference type="Gene3D" id="2.30.42.10">
    <property type="match status" value="1"/>
</dbReference>
<feature type="compositionally biased region" description="Polar residues" evidence="2">
    <location>
        <begin position="1233"/>
        <end position="1249"/>
    </location>
</feature>
<dbReference type="InterPro" id="IPR019748">
    <property type="entry name" value="FERM_central"/>
</dbReference>
<dbReference type="SUPFAM" id="SSF50729">
    <property type="entry name" value="PH domain-like"/>
    <property type="match status" value="1"/>
</dbReference>
<evidence type="ECO:0000313" key="6">
    <source>
        <dbReference type="Proteomes" id="UP000694920"/>
    </source>
</evidence>
<dbReference type="RefSeq" id="XP_015589514.1">
    <property type="nucleotide sequence ID" value="XM_015734028.2"/>
</dbReference>
<dbReference type="InterPro" id="IPR036034">
    <property type="entry name" value="PDZ_sf"/>
</dbReference>
<dbReference type="GO" id="GO:0009887">
    <property type="term" value="P:animal organ morphogenesis"/>
    <property type="evidence" value="ECO:0007669"/>
    <property type="project" value="UniProtKB-ARBA"/>
</dbReference>
<dbReference type="InterPro" id="IPR001478">
    <property type="entry name" value="PDZ"/>
</dbReference>
<feature type="compositionally biased region" description="Polar residues" evidence="2">
    <location>
        <begin position="287"/>
        <end position="299"/>
    </location>
</feature>
<feature type="domain" description="KIND" evidence="5">
    <location>
        <begin position="13"/>
        <end position="229"/>
    </location>
</feature>
<dbReference type="SMART" id="SM00228">
    <property type="entry name" value="PDZ"/>
    <property type="match status" value="1"/>
</dbReference>
<dbReference type="InterPro" id="IPR011019">
    <property type="entry name" value="KIND_dom"/>
</dbReference>
<dbReference type="InterPro" id="IPR014352">
    <property type="entry name" value="FERM/acyl-CoA-bd_prot_sf"/>
</dbReference>
<feature type="region of interest" description="Disordered" evidence="2">
    <location>
        <begin position="1233"/>
        <end position="1252"/>
    </location>
</feature>
<dbReference type="Proteomes" id="UP000694920">
    <property type="component" value="Unplaced"/>
</dbReference>
<dbReference type="SMART" id="SM00295">
    <property type="entry name" value="B41"/>
    <property type="match status" value="1"/>
</dbReference>
<evidence type="ECO:0000259" key="3">
    <source>
        <dbReference type="PROSITE" id="PS50057"/>
    </source>
</evidence>
<accession>A0AAJ7RCD1</accession>
<dbReference type="InterPro" id="IPR052074">
    <property type="entry name" value="NonRcpt_TyrProt_Phosphatase"/>
</dbReference>
<dbReference type="Pfam" id="PF09380">
    <property type="entry name" value="FERM_C"/>
    <property type="match status" value="1"/>
</dbReference>
<dbReference type="KEGG" id="ccin:107265051"/>
<keyword evidence="1" id="KW-0677">Repeat</keyword>
<name>A0AAJ7RCD1_CEPCN</name>
<feature type="region of interest" description="Disordered" evidence="2">
    <location>
        <begin position="437"/>
        <end position="462"/>
    </location>
</feature>
<feature type="domain" description="PDZ" evidence="4">
    <location>
        <begin position="1352"/>
        <end position="1433"/>
    </location>
</feature>
<dbReference type="RefSeq" id="XP_024938304.1">
    <property type="nucleotide sequence ID" value="XM_025082536.1"/>
</dbReference>
<dbReference type="SMART" id="SM00750">
    <property type="entry name" value="KIND"/>
    <property type="match status" value="1"/>
</dbReference>
<evidence type="ECO:0000259" key="5">
    <source>
        <dbReference type="PROSITE" id="PS51377"/>
    </source>
</evidence>